<gene>
    <name evidence="2" type="ORF">Faunusvirus58_4</name>
</gene>
<feature type="non-terminal residue" evidence="2">
    <location>
        <position position="1"/>
    </location>
</feature>
<feature type="region of interest" description="Disordered" evidence="1">
    <location>
        <begin position="1"/>
        <end position="24"/>
    </location>
</feature>
<proteinExistence type="predicted"/>
<evidence type="ECO:0000256" key="1">
    <source>
        <dbReference type="SAM" id="MobiDB-lite"/>
    </source>
</evidence>
<sequence>RNSMYGRPQLSGSQLAAPTDADMQRSYAQVYRQAQCARELFPRHTSSSSASSAPRCPNAPRKLKLDLRR</sequence>
<evidence type="ECO:0000313" key="2">
    <source>
        <dbReference type="EMBL" id="AYV79824.1"/>
    </source>
</evidence>
<accession>A0A3G4ZZX5</accession>
<dbReference type="EMBL" id="MK072189">
    <property type="protein sequence ID" value="AYV79824.1"/>
    <property type="molecule type" value="Genomic_DNA"/>
</dbReference>
<feature type="region of interest" description="Disordered" evidence="1">
    <location>
        <begin position="42"/>
        <end position="69"/>
    </location>
</feature>
<organism evidence="2">
    <name type="scientific">Faunusvirus sp</name>
    <dbReference type="NCBI Taxonomy" id="2487766"/>
    <lineage>
        <taxon>Viruses</taxon>
        <taxon>Varidnaviria</taxon>
        <taxon>Bamfordvirae</taxon>
        <taxon>Nucleocytoviricota</taxon>
        <taxon>Megaviricetes</taxon>
        <taxon>Imitervirales</taxon>
        <taxon>Mimiviridae</taxon>
    </lineage>
</organism>
<protein>
    <submittedName>
        <fullName evidence="2">Uncharacterized protein</fullName>
    </submittedName>
</protein>
<name>A0A3G4ZZX5_9VIRU</name>
<reference evidence="2" key="1">
    <citation type="submission" date="2018-10" db="EMBL/GenBank/DDBJ databases">
        <title>Hidden diversity of soil giant viruses.</title>
        <authorList>
            <person name="Schulz F."/>
            <person name="Alteio L."/>
            <person name="Goudeau D."/>
            <person name="Ryan E.M."/>
            <person name="Malmstrom R.R."/>
            <person name="Blanchard J."/>
            <person name="Woyke T."/>
        </authorList>
    </citation>
    <scope>NUCLEOTIDE SEQUENCE</scope>
    <source>
        <strain evidence="2">FNV1</strain>
    </source>
</reference>